<evidence type="ECO:0000256" key="4">
    <source>
        <dbReference type="ARBA" id="ARBA00022989"/>
    </source>
</evidence>
<feature type="transmembrane region" description="Helical" evidence="6">
    <location>
        <begin position="312"/>
        <end position="329"/>
    </location>
</feature>
<evidence type="ECO:0000313" key="9">
    <source>
        <dbReference type="Proteomes" id="UP000654913"/>
    </source>
</evidence>
<name>A0A7R7X989_9EURO</name>
<reference evidence="8" key="1">
    <citation type="submission" date="2021-01" db="EMBL/GenBank/DDBJ databases">
        <authorList>
            <consortium name="Aspergillus puulaauensis MK2 genome sequencing consortium"/>
            <person name="Kazuki M."/>
            <person name="Futagami T."/>
        </authorList>
    </citation>
    <scope>NUCLEOTIDE SEQUENCE</scope>
    <source>
        <strain evidence="8">MK2</strain>
    </source>
</reference>
<evidence type="ECO:0000259" key="7">
    <source>
        <dbReference type="PROSITE" id="PS50850"/>
    </source>
</evidence>
<keyword evidence="2" id="KW-0813">Transport</keyword>
<feature type="transmembrane region" description="Helical" evidence="6">
    <location>
        <begin position="198"/>
        <end position="218"/>
    </location>
</feature>
<keyword evidence="5 6" id="KW-0472">Membrane</keyword>
<feature type="transmembrane region" description="Helical" evidence="6">
    <location>
        <begin position="105"/>
        <end position="123"/>
    </location>
</feature>
<feature type="transmembrane region" description="Helical" evidence="6">
    <location>
        <begin position="336"/>
        <end position="355"/>
    </location>
</feature>
<accession>A0A7R7X989</accession>
<comment type="subcellular location">
    <subcellularLocation>
        <location evidence="1">Membrane</location>
        <topology evidence="1">Multi-pass membrane protein</topology>
    </subcellularLocation>
</comment>
<dbReference type="Pfam" id="PF07690">
    <property type="entry name" value="MFS_1"/>
    <property type="match status" value="1"/>
</dbReference>
<dbReference type="RefSeq" id="XP_041549391.1">
    <property type="nucleotide sequence ID" value="XM_041698707.1"/>
</dbReference>
<dbReference type="GO" id="GO:0022857">
    <property type="term" value="F:transmembrane transporter activity"/>
    <property type="evidence" value="ECO:0007669"/>
    <property type="project" value="InterPro"/>
</dbReference>
<feature type="transmembrane region" description="Helical" evidence="6">
    <location>
        <begin position="129"/>
        <end position="153"/>
    </location>
</feature>
<keyword evidence="3 6" id="KW-0812">Transmembrane</keyword>
<gene>
    <name evidence="8" type="ORF">APUU_10025S</name>
</gene>
<protein>
    <recommendedName>
        <fullName evidence="7">Major facilitator superfamily (MFS) profile domain-containing protein</fullName>
    </recommendedName>
</protein>
<dbReference type="InterPro" id="IPR011701">
    <property type="entry name" value="MFS"/>
</dbReference>
<evidence type="ECO:0000256" key="6">
    <source>
        <dbReference type="SAM" id="Phobius"/>
    </source>
</evidence>
<proteinExistence type="predicted"/>
<dbReference type="Proteomes" id="UP000654913">
    <property type="component" value="Chromosome 1"/>
</dbReference>
<dbReference type="Gene3D" id="1.20.1250.20">
    <property type="entry name" value="MFS general substrate transporter like domains"/>
    <property type="match status" value="2"/>
</dbReference>
<feature type="transmembrane region" description="Helical" evidence="6">
    <location>
        <begin position="273"/>
        <end position="292"/>
    </location>
</feature>
<sequence>MAVPEEKIDIKHIDEAPSETSISIGLKRRVARKIDYHVLPWLFGLWFFCFLDRTSIGNAKIDGLLTDLSLTGNQFNIALTVFFVSYILVDIPSNWLLIILKPGHYLPGLAVGWGLMTICFGFVRSFASLVVLRLLLGVFEGGITGGIVLYLSMFYPRHQIVFRIALFYSASPLSGAFGGLLAGALTRIEVGNYRAWPWIYFVEGAATLLFRLLTWIWLPHSPQTSPFFNEEERKVAQDRLVQASGGPESEPAESETGFHWHWVKIGILEGNTILASLAWLAIIVPLYSYAFFLPTIINALGYSTLVSQLLSVPPNFAGFLMVLAFAALSDRIKIKGPLIIGCCLLSLIGYIILIVCDKAQVKYGGTFFIAAGVYPCTPLFLGWTTSQIKPLQARAIAGGFQVSVGNMAAFIATFSYLPKDA</sequence>
<feature type="transmembrane region" description="Helical" evidence="6">
    <location>
        <begin position="165"/>
        <end position="186"/>
    </location>
</feature>
<evidence type="ECO:0000256" key="3">
    <source>
        <dbReference type="ARBA" id="ARBA00022692"/>
    </source>
</evidence>
<feature type="transmembrane region" description="Helical" evidence="6">
    <location>
        <begin position="76"/>
        <end position="98"/>
    </location>
</feature>
<dbReference type="AlphaFoldDB" id="A0A7R7X989"/>
<dbReference type="EMBL" id="AP024443">
    <property type="protein sequence ID" value="BCS17197.1"/>
    <property type="molecule type" value="Genomic_DNA"/>
</dbReference>
<dbReference type="GO" id="GO:0016020">
    <property type="term" value="C:membrane"/>
    <property type="evidence" value="ECO:0007669"/>
    <property type="project" value="UniProtKB-SubCell"/>
</dbReference>
<evidence type="ECO:0000256" key="2">
    <source>
        <dbReference type="ARBA" id="ARBA00022448"/>
    </source>
</evidence>
<dbReference type="SUPFAM" id="SSF103473">
    <property type="entry name" value="MFS general substrate transporter"/>
    <property type="match status" value="1"/>
</dbReference>
<dbReference type="FunFam" id="1.20.1250.20:FF:000018">
    <property type="entry name" value="MFS transporter permease"/>
    <property type="match status" value="1"/>
</dbReference>
<dbReference type="InterPro" id="IPR036259">
    <property type="entry name" value="MFS_trans_sf"/>
</dbReference>
<dbReference type="GeneID" id="64967202"/>
<dbReference type="OrthoDB" id="2985014at2759"/>
<keyword evidence="9" id="KW-1185">Reference proteome</keyword>
<dbReference type="KEGG" id="apuu:APUU_10025S"/>
<feature type="domain" description="Major facilitator superfamily (MFS) profile" evidence="7">
    <location>
        <begin position="38"/>
        <end position="421"/>
    </location>
</feature>
<dbReference type="PROSITE" id="PS50850">
    <property type="entry name" value="MFS"/>
    <property type="match status" value="1"/>
</dbReference>
<dbReference type="PANTHER" id="PTHR43791">
    <property type="entry name" value="PERMEASE-RELATED"/>
    <property type="match status" value="1"/>
</dbReference>
<evidence type="ECO:0000313" key="8">
    <source>
        <dbReference type="EMBL" id="BCS17197.1"/>
    </source>
</evidence>
<dbReference type="PANTHER" id="PTHR43791:SF5">
    <property type="entry name" value="MAJOR FACILITATOR SUPERFAMILY (MFS) PROFILE DOMAIN-CONTAINING PROTEIN"/>
    <property type="match status" value="1"/>
</dbReference>
<evidence type="ECO:0000256" key="1">
    <source>
        <dbReference type="ARBA" id="ARBA00004141"/>
    </source>
</evidence>
<dbReference type="InterPro" id="IPR020846">
    <property type="entry name" value="MFS_dom"/>
</dbReference>
<feature type="transmembrane region" description="Helical" evidence="6">
    <location>
        <begin position="361"/>
        <end position="383"/>
    </location>
</feature>
<feature type="transmembrane region" description="Helical" evidence="6">
    <location>
        <begin position="395"/>
        <end position="417"/>
    </location>
</feature>
<reference evidence="8" key="2">
    <citation type="submission" date="2021-02" db="EMBL/GenBank/DDBJ databases">
        <title>Aspergillus puulaauensis MK2 genome sequence.</title>
        <authorList>
            <person name="Futagami T."/>
            <person name="Mori K."/>
            <person name="Kadooka C."/>
            <person name="Tanaka T."/>
        </authorList>
    </citation>
    <scope>NUCLEOTIDE SEQUENCE</scope>
    <source>
        <strain evidence="8">MK2</strain>
    </source>
</reference>
<keyword evidence="4 6" id="KW-1133">Transmembrane helix</keyword>
<evidence type="ECO:0000256" key="5">
    <source>
        <dbReference type="ARBA" id="ARBA00023136"/>
    </source>
</evidence>
<organism evidence="8 9">
    <name type="scientific">Aspergillus puulaauensis</name>
    <dbReference type="NCBI Taxonomy" id="1220207"/>
    <lineage>
        <taxon>Eukaryota</taxon>
        <taxon>Fungi</taxon>
        <taxon>Dikarya</taxon>
        <taxon>Ascomycota</taxon>
        <taxon>Pezizomycotina</taxon>
        <taxon>Eurotiomycetes</taxon>
        <taxon>Eurotiomycetidae</taxon>
        <taxon>Eurotiales</taxon>
        <taxon>Aspergillaceae</taxon>
        <taxon>Aspergillus</taxon>
    </lineage>
</organism>